<dbReference type="GO" id="GO:0016757">
    <property type="term" value="F:glycosyltransferase activity"/>
    <property type="evidence" value="ECO:0007669"/>
    <property type="project" value="UniProtKB-KW"/>
</dbReference>
<reference evidence="2" key="1">
    <citation type="submission" date="2023-06" db="EMBL/GenBank/DDBJ databases">
        <title>SYSU T00b26.</title>
        <authorList>
            <person name="Gao L."/>
            <person name="Fang B.-Z."/>
            <person name="Li W.-J."/>
        </authorList>
    </citation>
    <scope>NUCLEOTIDE SEQUENCE</scope>
    <source>
        <strain evidence="2">SYSU T00b26</strain>
    </source>
</reference>
<keyword evidence="2" id="KW-0808">Transferase</keyword>
<comment type="caution">
    <text evidence="2">The sequence shown here is derived from an EMBL/GenBank/DDBJ whole genome shotgun (WGS) entry which is preliminary data.</text>
</comment>
<dbReference type="InterPro" id="IPR029044">
    <property type="entry name" value="Nucleotide-diphossugar_trans"/>
</dbReference>
<keyword evidence="2" id="KW-0328">Glycosyltransferase</keyword>
<dbReference type="InterPro" id="IPR001173">
    <property type="entry name" value="Glyco_trans_2-like"/>
</dbReference>
<organism evidence="2 3">
    <name type="scientific">Demequina zhanjiangensis</name>
    <dbReference type="NCBI Taxonomy" id="3051659"/>
    <lineage>
        <taxon>Bacteria</taxon>
        <taxon>Bacillati</taxon>
        <taxon>Actinomycetota</taxon>
        <taxon>Actinomycetes</taxon>
        <taxon>Micrococcales</taxon>
        <taxon>Demequinaceae</taxon>
        <taxon>Demequina</taxon>
    </lineage>
</organism>
<dbReference type="Proteomes" id="UP001172738">
    <property type="component" value="Unassembled WGS sequence"/>
</dbReference>
<keyword evidence="3" id="KW-1185">Reference proteome</keyword>
<name>A0ABT8FYS8_9MICO</name>
<sequence>MGIPQRGSTDLVSVVVPTYNVGSVVRDAVESVLAQTYARLEVIVVDDGSTDDTMRSLDGLEDPRLTIVSKPNGGVSSARNLGTEMASGPFLAFLDADDLWDAEKLERTLPLMEGRVAVGSMMRYVDEVGASLGSAAGEDPTVGDAPERIRAGRLMPFPLSGIVMRADAVEAAGPYDTELRYAQDLDFFARVARQGEIGWIAEPLGAYRLSPNAASARAHARQRKNTRFIQARLARRDEGGDLTWEEFEQLDKPSFATRRRDYAAAAYREGGLALSQGRRLGAWRLVAAAAVSPRYTFPRLRRHLAART</sequence>
<dbReference type="PANTHER" id="PTHR43685:SF11">
    <property type="entry name" value="GLYCOSYLTRANSFERASE TAGX-RELATED"/>
    <property type="match status" value="1"/>
</dbReference>
<dbReference type="Gene3D" id="3.90.550.10">
    <property type="entry name" value="Spore Coat Polysaccharide Biosynthesis Protein SpsA, Chain A"/>
    <property type="match status" value="1"/>
</dbReference>
<evidence type="ECO:0000259" key="1">
    <source>
        <dbReference type="Pfam" id="PF00535"/>
    </source>
</evidence>
<dbReference type="PANTHER" id="PTHR43685">
    <property type="entry name" value="GLYCOSYLTRANSFERASE"/>
    <property type="match status" value="1"/>
</dbReference>
<dbReference type="SUPFAM" id="SSF53448">
    <property type="entry name" value="Nucleotide-diphospho-sugar transferases"/>
    <property type="match status" value="1"/>
</dbReference>
<gene>
    <name evidence="2" type="ORF">QQX04_03440</name>
</gene>
<dbReference type="RefSeq" id="WP_301126307.1">
    <property type="nucleotide sequence ID" value="NZ_JAUHPV010000002.1"/>
</dbReference>
<evidence type="ECO:0000313" key="3">
    <source>
        <dbReference type="Proteomes" id="UP001172738"/>
    </source>
</evidence>
<dbReference type="EC" id="2.4.-.-" evidence="2"/>
<evidence type="ECO:0000313" key="2">
    <source>
        <dbReference type="EMBL" id="MDN4472045.1"/>
    </source>
</evidence>
<dbReference type="InterPro" id="IPR050834">
    <property type="entry name" value="Glycosyltransf_2"/>
</dbReference>
<protein>
    <submittedName>
        <fullName evidence="2">Glycosyltransferase</fullName>
        <ecNumber evidence="2">2.4.-.-</ecNumber>
    </submittedName>
</protein>
<proteinExistence type="predicted"/>
<dbReference type="Pfam" id="PF00535">
    <property type="entry name" value="Glycos_transf_2"/>
    <property type="match status" value="1"/>
</dbReference>
<dbReference type="EMBL" id="JAUHPV010000002">
    <property type="protein sequence ID" value="MDN4472045.1"/>
    <property type="molecule type" value="Genomic_DNA"/>
</dbReference>
<accession>A0ABT8FYS8</accession>
<feature type="domain" description="Glycosyltransferase 2-like" evidence="1">
    <location>
        <begin position="13"/>
        <end position="128"/>
    </location>
</feature>